<keyword evidence="5 10" id="KW-0812">Transmembrane</keyword>
<dbReference type="STRING" id="53326.A0A016S2R2"/>
<evidence type="ECO:0000313" key="12">
    <source>
        <dbReference type="Proteomes" id="UP000024635"/>
    </source>
</evidence>
<evidence type="ECO:0000256" key="2">
    <source>
        <dbReference type="ARBA" id="ARBA00008661"/>
    </source>
</evidence>
<dbReference type="EC" id="2.4.1.-" evidence="10"/>
<dbReference type="EMBL" id="JARK01001643">
    <property type="protein sequence ID" value="EYB84930.1"/>
    <property type="molecule type" value="Genomic_DNA"/>
</dbReference>
<accession>A0A016S2R2</accession>
<gene>
    <name evidence="11" type="primary">Acey_s0307.g2029</name>
    <name evidence="11" type="ORF">Y032_0307g2029</name>
</gene>
<evidence type="ECO:0000256" key="5">
    <source>
        <dbReference type="ARBA" id="ARBA00022692"/>
    </source>
</evidence>
<keyword evidence="8 10" id="KW-0333">Golgi apparatus</keyword>
<keyword evidence="12" id="KW-1185">Reference proteome</keyword>
<evidence type="ECO:0000256" key="4">
    <source>
        <dbReference type="ARBA" id="ARBA00022679"/>
    </source>
</evidence>
<comment type="similarity">
    <text evidence="2 10">Belongs to the glycosyltransferase 31 family.</text>
</comment>
<feature type="transmembrane region" description="Helical" evidence="10">
    <location>
        <begin position="42"/>
        <end position="62"/>
    </location>
</feature>
<keyword evidence="7 10" id="KW-1133">Transmembrane helix</keyword>
<comment type="caution">
    <text evidence="11">The sequence shown here is derived from an EMBL/GenBank/DDBJ whole genome shotgun (WGS) entry which is preliminary data.</text>
</comment>
<evidence type="ECO:0000256" key="10">
    <source>
        <dbReference type="RuleBase" id="RU363063"/>
    </source>
</evidence>
<dbReference type="AlphaFoldDB" id="A0A016S2R2"/>
<evidence type="ECO:0000256" key="1">
    <source>
        <dbReference type="ARBA" id="ARBA00004323"/>
    </source>
</evidence>
<dbReference type="GO" id="GO:0006493">
    <property type="term" value="P:protein O-linked glycosylation"/>
    <property type="evidence" value="ECO:0007669"/>
    <property type="project" value="TreeGrafter"/>
</dbReference>
<organism evidence="11 12">
    <name type="scientific">Ancylostoma ceylanicum</name>
    <dbReference type="NCBI Taxonomy" id="53326"/>
    <lineage>
        <taxon>Eukaryota</taxon>
        <taxon>Metazoa</taxon>
        <taxon>Ecdysozoa</taxon>
        <taxon>Nematoda</taxon>
        <taxon>Chromadorea</taxon>
        <taxon>Rhabditida</taxon>
        <taxon>Rhabditina</taxon>
        <taxon>Rhabditomorpha</taxon>
        <taxon>Strongyloidea</taxon>
        <taxon>Ancylostomatidae</taxon>
        <taxon>Ancylostomatinae</taxon>
        <taxon>Ancylostoma</taxon>
    </lineage>
</organism>
<evidence type="ECO:0000256" key="7">
    <source>
        <dbReference type="ARBA" id="ARBA00022989"/>
    </source>
</evidence>
<name>A0A016S2R2_9BILA</name>
<protein>
    <recommendedName>
        <fullName evidence="10">Hexosyltransferase</fullName>
        <ecNumber evidence="10">2.4.1.-</ecNumber>
    </recommendedName>
</protein>
<proteinExistence type="inferred from homology"/>
<reference evidence="12" key="1">
    <citation type="journal article" date="2015" name="Nat. Genet.">
        <title>The genome and transcriptome of the zoonotic hookworm Ancylostoma ceylanicum identify infection-specific gene families.</title>
        <authorList>
            <person name="Schwarz E.M."/>
            <person name="Hu Y."/>
            <person name="Antoshechkin I."/>
            <person name="Miller M.M."/>
            <person name="Sternberg P.W."/>
            <person name="Aroian R.V."/>
        </authorList>
    </citation>
    <scope>NUCLEOTIDE SEQUENCE</scope>
    <source>
        <strain evidence="12">HY135</strain>
    </source>
</reference>
<dbReference type="GO" id="GO:0000139">
    <property type="term" value="C:Golgi membrane"/>
    <property type="evidence" value="ECO:0007669"/>
    <property type="project" value="UniProtKB-SubCell"/>
</dbReference>
<keyword evidence="6 10" id="KW-0735">Signal-anchor</keyword>
<evidence type="ECO:0000256" key="9">
    <source>
        <dbReference type="ARBA" id="ARBA00023136"/>
    </source>
</evidence>
<comment type="subcellular location">
    <subcellularLocation>
        <location evidence="1 10">Golgi apparatus membrane</location>
        <topology evidence="1 10">Single-pass type II membrane protein</topology>
    </subcellularLocation>
</comment>
<evidence type="ECO:0000313" key="11">
    <source>
        <dbReference type="EMBL" id="EYB84930.1"/>
    </source>
</evidence>
<keyword evidence="4" id="KW-0808">Transferase</keyword>
<dbReference type="PANTHER" id="PTHR11214">
    <property type="entry name" value="BETA-1,3-N-ACETYLGLUCOSAMINYLTRANSFERASE"/>
    <property type="match status" value="1"/>
</dbReference>
<evidence type="ECO:0000256" key="6">
    <source>
        <dbReference type="ARBA" id="ARBA00022968"/>
    </source>
</evidence>
<evidence type="ECO:0000256" key="3">
    <source>
        <dbReference type="ARBA" id="ARBA00022676"/>
    </source>
</evidence>
<dbReference type="OrthoDB" id="6355886at2759"/>
<keyword evidence="3 10" id="KW-0328">Glycosyltransferase</keyword>
<dbReference type="PANTHER" id="PTHR11214:SF3">
    <property type="entry name" value="BETA-1,3-GALACTOSYLTRANSFERASE 6"/>
    <property type="match status" value="1"/>
</dbReference>
<dbReference type="InterPro" id="IPR002659">
    <property type="entry name" value="Glyco_trans_31"/>
</dbReference>
<dbReference type="Proteomes" id="UP000024635">
    <property type="component" value="Unassembled WGS sequence"/>
</dbReference>
<keyword evidence="9 10" id="KW-0472">Membrane</keyword>
<dbReference type="Gene3D" id="3.90.550.50">
    <property type="match status" value="1"/>
</dbReference>
<dbReference type="GO" id="GO:0016758">
    <property type="term" value="F:hexosyltransferase activity"/>
    <property type="evidence" value="ECO:0007669"/>
    <property type="project" value="InterPro"/>
</dbReference>
<evidence type="ECO:0000256" key="8">
    <source>
        <dbReference type="ARBA" id="ARBA00023034"/>
    </source>
</evidence>
<sequence>MLLVFYQRTGLSMKNVQVVSCFIRYEGSAQTFSLRMYHLRRVLFAAALFCGAILLKMSRYTIIMDVVRPSGSHIMEFRNRAIQYKFLLLPNLSQCREPEAVLVAVVLSTVERFGTREVIRKTWASSKRSKAMKDKHVAVYFIIAAPKYDYDMKRLLAEQEQYNDLIVTDVEESYENLVLKVYSLMVFFQQYCFTASFLMKVDDDVVIHLDRMFSRWIVTDDDENSIFCIVWPQHQPIRDPRNKWYISEEKWSKKFYPDYCDGPIYVIGRHAVNKIIEHTKNFDPFPFEDVFYTGIVASSADVPRVNWSDGVLITDEYLWKGRIACENQYTPLTFVISSFTTALGAMEAFRRLHIYTCIYIRPGNYSMDGY</sequence>
<dbReference type="Pfam" id="PF01762">
    <property type="entry name" value="Galactosyl_T"/>
    <property type="match status" value="1"/>
</dbReference>